<comment type="caution">
    <text evidence="2">The sequence shown here is derived from an EMBL/GenBank/DDBJ whole genome shotgun (WGS) entry which is preliminary data.</text>
</comment>
<dbReference type="Proteomes" id="UP000255334">
    <property type="component" value="Unassembled WGS sequence"/>
</dbReference>
<keyword evidence="3" id="KW-1185">Reference proteome</keyword>
<evidence type="ECO:0000256" key="1">
    <source>
        <dbReference type="SAM" id="SignalP"/>
    </source>
</evidence>
<dbReference type="AlphaFoldDB" id="A0A370X550"/>
<protein>
    <recommendedName>
        <fullName evidence="4">Secreted protein</fullName>
    </recommendedName>
</protein>
<evidence type="ECO:0008006" key="4">
    <source>
        <dbReference type="Google" id="ProtNLM"/>
    </source>
</evidence>
<dbReference type="OrthoDB" id="6024727at2"/>
<gene>
    <name evidence="2" type="ORF">DWU99_12330</name>
</gene>
<keyword evidence="1" id="KW-0732">Signal</keyword>
<feature type="chain" id="PRO_5016886714" description="Secreted protein" evidence="1">
    <location>
        <begin position="30"/>
        <end position="155"/>
    </location>
</feature>
<accession>A0A370X550</accession>
<sequence length="155" mass="15479">MSKRTLGLTAALVLGVAGLAGLPASRAHAAPAADIKCHLKFSLAGWSALYQHAEGSGHIVCDNGQRAAVSINMVGGGLTAGKFRIDNGTGEISHVRGIQDVFGDYAEAGASAGVIKSGSAQVLTKGTTSIALAGSGEGINLGVAVDKFSIKPVSH</sequence>
<feature type="signal peptide" evidence="1">
    <location>
        <begin position="1"/>
        <end position="29"/>
    </location>
</feature>
<reference evidence="2 3" key="1">
    <citation type="submission" date="2018-07" db="EMBL/GenBank/DDBJ databases">
        <title>Dyella monticola sp. nov. and Dyella psychrodurans sp. nov. isolated from monsoon evergreen broad-leaved forest soil of Dinghu Mountain, China.</title>
        <authorList>
            <person name="Gao Z."/>
            <person name="Qiu L."/>
        </authorList>
    </citation>
    <scope>NUCLEOTIDE SEQUENCE [LARGE SCALE GENOMIC DNA]</scope>
    <source>
        <strain evidence="2 3">4MSK11</strain>
    </source>
</reference>
<organism evidence="2 3">
    <name type="scientific">Dyella psychrodurans</name>
    <dbReference type="NCBI Taxonomy" id="1927960"/>
    <lineage>
        <taxon>Bacteria</taxon>
        <taxon>Pseudomonadati</taxon>
        <taxon>Pseudomonadota</taxon>
        <taxon>Gammaproteobacteria</taxon>
        <taxon>Lysobacterales</taxon>
        <taxon>Rhodanobacteraceae</taxon>
        <taxon>Dyella</taxon>
    </lineage>
</organism>
<dbReference type="RefSeq" id="WP_115478364.1">
    <property type="nucleotide sequence ID" value="NZ_QRBF01000004.1"/>
</dbReference>
<dbReference type="EMBL" id="QRBF01000004">
    <property type="protein sequence ID" value="RDS83325.1"/>
    <property type="molecule type" value="Genomic_DNA"/>
</dbReference>
<proteinExistence type="predicted"/>
<evidence type="ECO:0000313" key="2">
    <source>
        <dbReference type="EMBL" id="RDS83325.1"/>
    </source>
</evidence>
<name>A0A370X550_9GAMM</name>
<evidence type="ECO:0000313" key="3">
    <source>
        <dbReference type="Proteomes" id="UP000255334"/>
    </source>
</evidence>